<evidence type="ECO:0000313" key="2">
    <source>
        <dbReference type="Proteomes" id="UP000191285"/>
    </source>
</evidence>
<reference evidence="2" key="1">
    <citation type="journal article" date="2017" name="Nat. Microbiol.">
        <title>Global analysis of biosynthetic gene clusters reveals vast potential of secondary metabolite production in Penicillium species.</title>
        <authorList>
            <person name="Nielsen J.C."/>
            <person name="Grijseels S."/>
            <person name="Prigent S."/>
            <person name="Ji B."/>
            <person name="Dainat J."/>
            <person name="Nielsen K.F."/>
            <person name="Frisvad J.C."/>
            <person name="Workman M."/>
            <person name="Nielsen J."/>
        </authorList>
    </citation>
    <scope>NUCLEOTIDE SEQUENCE [LARGE SCALE GENOMIC DNA]</scope>
    <source>
        <strain evidence="2">IBT 24891</strain>
    </source>
</reference>
<dbReference type="AlphaFoldDB" id="A0A1V6TH58"/>
<keyword evidence="2" id="KW-1185">Reference proteome</keyword>
<accession>A0A1V6TH58</accession>
<comment type="caution">
    <text evidence="1">The sequence shown here is derived from an EMBL/GenBank/DDBJ whole genome shotgun (WGS) entry which is preliminary data.</text>
</comment>
<dbReference type="EMBL" id="MLKD01000006">
    <property type="protein sequence ID" value="OQE25209.1"/>
    <property type="molecule type" value="Genomic_DNA"/>
</dbReference>
<protein>
    <submittedName>
        <fullName evidence="1">Uncharacterized protein</fullName>
    </submittedName>
</protein>
<name>A0A1V6TH58_9EURO</name>
<evidence type="ECO:0000313" key="1">
    <source>
        <dbReference type="EMBL" id="OQE25209.1"/>
    </source>
</evidence>
<sequence length="37" mass="3689">MKFAVIHAALASVSGSAVYSEKPVTATGNGYGFGGSR</sequence>
<gene>
    <name evidence="1" type="ORF">PENSTE_c006G03580</name>
</gene>
<organism evidence="1 2">
    <name type="scientific">Penicillium steckii</name>
    <dbReference type="NCBI Taxonomy" id="303698"/>
    <lineage>
        <taxon>Eukaryota</taxon>
        <taxon>Fungi</taxon>
        <taxon>Dikarya</taxon>
        <taxon>Ascomycota</taxon>
        <taxon>Pezizomycotina</taxon>
        <taxon>Eurotiomycetes</taxon>
        <taxon>Eurotiomycetidae</taxon>
        <taxon>Eurotiales</taxon>
        <taxon>Aspergillaceae</taxon>
        <taxon>Penicillium</taxon>
    </lineage>
</organism>
<proteinExistence type="predicted"/>
<dbReference type="Proteomes" id="UP000191285">
    <property type="component" value="Unassembled WGS sequence"/>
</dbReference>